<dbReference type="InterPro" id="IPR040283">
    <property type="entry name" value="DDB_G0292058-like"/>
</dbReference>
<dbReference type="Proteomes" id="UP001472677">
    <property type="component" value="Unassembled WGS sequence"/>
</dbReference>
<evidence type="ECO:0000313" key="2">
    <source>
        <dbReference type="EMBL" id="KAK8510456.1"/>
    </source>
</evidence>
<accession>A0ABR2BTK2</accession>
<evidence type="ECO:0000313" key="3">
    <source>
        <dbReference type="Proteomes" id="UP001472677"/>
    </source>
</evidence>
<keyword evidence="1" id="KW-0812">Transmembrane</keyword>
<dbReference type="PANTHER" id="PTHR31414">
    <property type="entry name" value="TRANSMEMBRANE PROTEIN DDB_G0292058"/>
    <property type="match status" value="1"/>
</dbReference>
<protein>
    <submittedName>
        <fullName evidence="2">Uncharacterized protein</fullName>
    </submittedName>
</protein>
<dbReference type="PANTHER" id="PTHR31414:SF19">
    <property type="entry name" value="TRANSMEMBRANE PROTEIN"/>
    <property type="match status" value="1"/>
</dbReference>
<proteinExistence type="predicted"/>
<evidence type="ECO:0000256" key="1">
    <source>
        <dbReference type="SAM" id="Phobius"/>
    </source>
</evidence>
<name>A0ABR2BTK2_9ROSI</name>
<feature type="transmembrane region" description="Helical" evidence="1">
    <location>
        <begin position="93"/>
        <end position="114"/>
    </location>
</feature>
<sequence>MFSPKLVSGSPPPVHERIIRRPDPLRHLKDYKGFFNVTNKHYWASTAFTGIHGYAMAGVWTLCGVCLGVFMIFKNLISSNESSSSSSWFTVHLERYFLLLFILFLILTLLAIYGNCCDEIVTFACGSTQRVAASSVIAANQISLQRTKKLENTLVLAGHDVTISIRKLITAMTRMQYLLLPYDQKTAQKLNVTAHRLGKQSRMINNFITSHKHSLNVAIHIPYIAHLGVCILNMLLLVSALVVCWVLTGFDFFLHTFAEDTCSTFEDFVQEPNNNSLRSILPCMNSTRSEKILSGIGSTIHNFIFKLNSKITEVCNKMGMNEQGLEMLGFRRICNPFTGPPSYSYEPEGCAKDAMPISKIPDFISSFTCYDENSTQTCLEYGKFIPEDTSNKALAYSYTIESLLNVFPDLQNLTECVMVKNTLSEIALNQCRPFMKSLLWQWASMLSLSLSMMFLELTLVLKTFQEKGRNFYRFSIFPNRSNSTDIEQQNVQ</sequence>
<keyword evidence="1" id="KW-1133">Transmembrane helix</keyword>
<organism evidence="2 3">
    <name type="scientific">Hibiscus sabdariffa</name>
    <name type="common">roselle</name>
    <dbReference type="NCBI Taxonomy" id="183260"/>
    <lineage>
        <taxon>Eukaryota</taxon>
        <taxon>Viridiplantae</taxon>
        <taxon>Streptophyta</taxon>
        <taxon>Embryophyta</taxon>
        <taxon>Tracheophyta</taxon>
        <taxon>Spermatophyta</taxon>
        <taxon>Magnoliopsida</taxon>
        <taxon>eudicotyledons</taxon>
        <taxon>Gunneridae</taxon>
        <taxon>Pentapetalae</taxon>
        <taxon>rosids</taxon>
        <taxon>malvids</taxon>
        <taxon>Malvales</taxon>
        <taxon>Malvaceae</taxon>
        <taxon>Malvoideae</taxon>
        <taxon>Hibiscus</taxon>
    </lineage>
</organism>
<gene>
    <name evidence="2" type="ORF">V6N12_055303</name>
</gene>
<feature type="transmembrane region" description="Helical" evidence="1">
    <location>
        <begin position="439"/>
        <end position="461"/>
    </location>
</feature>
<comment type="caution">
    <text evidence="2">The sequence shown here is derived from an EMBL/GenBank/DDBJ whole genome shotgun (WGS) entry which is preliminary data.</text>
</comment>
<feature type="transmembrane region" description="Helical" evidence="1">
    <location>
        <begin position="223"/>
        <end position="248"/>
    </location>
</feature>
<feature type="transmembrane region" description="Helical" evidence="1">
    <location>
        <begin position="51"/>
        <end position="73"/>
    </location>
</feature>
<dbReference type="EMBL" id="JBBPBM010000085">
    <property type="protein sequence ID" value="KAK8510456.1"/>
    <property type="molecule type" value="Genomic_DNA"/>
</dbReference>
<reference evidence="2 3" key="1">
    <citation type="journal article" date="2024" name="G3 (Bethesda)">
        <title>Genome assembly of Hibiscus sabdariffa L. provides insights into metabolisms of medicinal natural products.</title>
        <authorList>
            <person name="Kim T."/>
        </authorList>
    </citation>
    <scope>NUCLEOTIDE SEQUENCE [LARGE SCALE GENOMIC DNA]</scope>
    <source>
        <strain evidence="2">TK-2024</strain>
        <tissue evidence="2">Old leaves</tissue>
    </source>
</reference>
<keyword evidence="1" id="KW-0472">Membrane</keyword>
<keyword evidence="3" id="KW-1185">Reference proteome</keyword>